<dbReference type="OrthoDB" id="72596at2759"/>
<gene>
    <name evidence="3" type="ORF">Cgig2_011608</name>
</gene>
<evidence type="ECO:0000313" key="4">
    <source>
        <dbReference type="Proteomes" id="UP001153076"/>
    </source>
</evidence>
<evidence type="ECO:0000256" key="2">
    <source>
        <dbReference type="ARBA" id="ARBA00022803"/>
    </source>
</evidence>
<evidence type="ECO:0000313" key="3">
    <source>
        <dbReference type="EMBL" id="KAJ8420790.1"/>
    </source>
</evidence>
<evidence type="ECO:0000256" key="1">
    <source>
        <dbReference type="ARBA" id="ARBA00022737"/>
    </source>
</evidence>
<dbReference type="InterPro" id="IPR011990">
    <property type="entry name" value="TPR-like_helical_dom_sf"/>
</dbReference>
<accession>A0A9Q1GHP4</accession>
<organism evidence="3 4">
    <name type="scientific">Carnegiea gigantea</name>
    <dbReference type="NCBI Taxonomy" id="171969"/>
    <lineage>
        <taxon>Eukaryota</taxon>
        <taxon>Viridiplantae</taxon>
        <taxon>Streptophyta</taxon>
        <taxon>Embryophyta</taxon>
        <taxon>Tracheophyta</taxon>
        <taxon>Spermatophyta</taxon>
        <taxon>Magnoliopsida</taxon>
        <taxon>eudicotyledons</taxon>
        <taxon>Gunneridae</taxon>
        <taxon>Pentapetalae</taxon>
        <taxon>Caryophyllales</taxon>
        <taxon>Cactineae</taxon>
        <taxon>Cactaceae</taxon>
        <taxon>Cactoideae</taxon>
        <taxon>Echinocereeae</taxon>
        <taxon>Carnegiea</taxon>
    </lineage>
</organism>
<comment type="caution">
    <text evidence="3">The sequence shown here is derived from an EMBL/GenBank/DDBJ whole genome shotgun (WGS) entry which is preliminary data.</text>
</comment>
<dbReference type="PANTHER" id="PTHR11242:SF0">
    <property type="entry name" value="TPR_REGION DOMAIN-CONTAINING PROTEIN"/>
    <property type="match status" value="1"/>
</dbReference>
<dbReference type="AlphaFoldDB" id="A0A9Q1GHP4"/>
<proteinExistence type="predicted"/>
<dbReference type="SUPFAM" id="SSF48452">
    <property type="entry name" value="TPR-like"/>
    <property type="match status" value="1"/>
</dbReference>
<dbReference type="PANTHER" id="PTHR11242">
    <property type="entry name" value="ARYL HYDROCARBON RECEPTOR INTERACTING PROTEIN RELATED"/>
    <property type="match status" value="1"/>
</dbReference>
<dbReference type="Gene3D" id="1.25.40.10">
    <property type="entry name" value="Tetratricopeptide repeat domain"/>
    <property type="match status" value="1"/>
</dbReference>
<keyword evidence="1" id="KW-0677">Repeat</keyword>
<name>A0A9Q1GHP4_9CARY</name>
<protein>
    <submittedName>
        <fullName evidence="3">Uncharacterized protein</fullName>
    </submittedName>
</protein>
<reference evidence="3" key="1">
    <citation type="submission" date="2022-04" db="EMBL/GenBank/DDBJ databases">
        <title>Carnegiea gigantea Genome sequencing and assembly v2.</title>
        <authorList>
            <person name="Copetti D."/>
            <person name="Sanderson M.J."/>
            <person name="Burquez A."/>
            <person name="Wojciechowski M.F."/>
        </authorList>
    </citation>
    <scope>NUCLEOTIDE SEQUENCE</scope>
    <source>
        <strain evidence="3">SGP5-SGP5p</strain>
        <tissue evidence="3">Aerial part</tissue>
    </source>
</reference>
<dbReference type="InterPro" id="IPR039663">
    <property type="entry name" value="AIP/AIPL1/TTC9"/>
</dbReference>
<dbReference type="EMBL" id="JAKOGI010003146">
    <property type="protein sequence ID" value="KAJ8420790.1"/>
    <property type="molecule type" value="Genomic_DNA"/>
</dbReference>
<dbReference type="Proteomes" id="UP001153076">
    <property type="component" value="Unassembled WGS sequence"/>
</dbReference>
<keyword evidence="4" id="KW-1185">Reference proteome</keyword>
<keyword evidence="2" id="KW-0802">TPR repeat</keyword>
<sequence>MSSAHLIVGSIVPSLHKALFNHLATSLNRNLVASELKQRKFASAIALCSLVLEFEPNNAFRRAKVAVDLHNSHKALCDLREVARIEPNNSEIAKELAKAESAECQFEACSKDSEDLEHGVGSVVKWPHVKSPTECEGSRIVKCEQLVQSMR</sequence>